<keyword evidence="4" id="KW-1185">Reference proteome</keyword>
<dbReference type="InterPro" id="IPR046348">
    <property type="entry name" value="SIS_dom_sf"/>
</dbReference>
<dbReference type="CDD" id="cd05008">
    <property type="entry name" value="SIS_GlmS_GlmD_1"/>
    <property type="match status" value="1"/>
</dbReference>
<dbReference type="InterPro" id="IPR035490">
    <property type="entry name" value="GlmS/FrlB_SIS"/>
</dbReference>
<name>A0ABP0S0B5_9DINO</name>
<feature type="domain" description="SIS" evidence="2">
    <location>
        <begin position="265"/>
        <end position="409"/>
    </location>
</feature>
<reference evidence="3 4" key="1">
    <citation type="submission" date="2024-02" db="EMBL/GenBank/DDBJ databases">
        <authorList>
            <person name="Chen Y."/>
            <person name="Shah S."/>
            <person name="Dougan E. K."/>
            <person name="Thang M."/>
            <person name="Chan C."/>
        </authorList>
    </citation>
    <scope>NUCLEOTIDE SEQUENCE [LARGE SCALE GENOMIC DNA]</scope>
</reference>
<dbReference type="InterPro" id="IPR035466">
    <property type="entry name" value="GlmS/AgaS_SIS"/>
</dbReference>
<organism evidence="3 4">
    <name type="scientific">Durusdinium trenchii</name>
    <dbReference type="NCBI Taxonomy" id="1381693"/>
    <lineage>
        <taxon>Eukaryota</taxon>
        <taxon>Sar</taxon>
        <taxon>Alveolata</taxon>
        <taxon>Dinophyceae</taxon>
        <taxon>Suessiales</taxon>
        <taxon>Symbiodiniaceae</taxon>
        <taxon>Durusdinium</taxon>
    </lineage>
</organism>
<accession>A0ABP0S0B5</accession>
<proteinExistence type="predicted"/>
<sequence length="426" mass="46776">MVSMQAPLQAPDVGRETMLTDIWGTPDVLRNLLQVYMKNGSVEIPGLREKLPAGHGLAGKTPLEIMSACSQKRMPSGFMNRFSVIGSGTSWHATLLAEYLIEYMARIPVEAHYASEYRYHEPALRLGDVVIVVSMSGETVDAVESIRQITRHPEMGKSVLKVAVVNNSSSSLASECDLVINVRAGAEVGVASTKGFSATGFVFELLSLALADECDTWSADTERSSFVKRLQELPESMKEVLDREAKPLMQTSTDKPIGIGECPLWDIGCQNVLAQNFIFLGRGCNFPVALEGAMKCKELAYIHAEGYPAAEMKHGPIALIDEFMPVVVVCPRADATYEKIKSNIEEVKARNGATIAITEKYNDELEQLCEYVIALPETHEYLMPLLAMVPLQLLAYMMGILRNNTVDHPRGLVKSVSVKLEESGGY</sequence>
<dbReference type="PANTHER" id="PTHR10937">
    <property type="entry name" value="GLUCOSAMINE--FRUCTOSE-6-PHOSPHATE AMINOTRANSFERASE, ISOMERIZING"/>
    <property type="match status" value="1"/>
</dbReference>
<dbReference type="Gene3D" id="3.40.50.10490">
    <property type="entry name" value="Glucose-6-phosphate isomerase like protein, domain 1"/>
    <property type="match status" value="2"/>
</dbReference>
<gene>
    <name evidence="3" type="ORF">SCF082_LOCUS49295</name>
</gene>
<dbReference type="PANTHER" id="PTHR10937:SF0">
    <property type="entry name" value="GLUTAMINE--FRUCTOSE-6-PHOSPHATE TRANSAMINASE (ISOMERIZING)"/>
    <property type="match status" value="1"/>
</dbReference>
<feature type="domain" description="SIS" evidence="2">
    <location>
        <begin position="70"/>
        <end position="216"/>
    </location>
</feature>
<keyword evidence="1" id="KW-0677">Repeat</keyword>
<dbReference type="Proteomes" id="UP001642464">
    <property type="component" value="Unassembled WGS sequence"/>
</dbReference>
<protein>
    <recommendedName>
        <fullName evidence="2">SIS domain-containing protein</fullName>
    </recommendedName>
</protein>
<dbReference type="SUPFAM" id="SSF53697">
    <property type="entry name" value="SIS domain"/>
    <property type="match status" value="1"/>
</dbReference>
<dbReference type="InterPro" id="IPR001347">
    <property type="entry name" value="SIS_dom"/>
</dbReference>
<dbReference type="Pfam" id="PF01380">
    <property type="entry name" value="SIS"/>
    <property type="match status" value="2"/>
</dbReference>
<dbReference type="EMBL" id="CAXAMM010042618">
    <property type="protein sequence ID" value="CAK9105774.1"/>
    <property type="molecule type" value="Genomic_DNA"/>
</dbReference>
<evidence type="ECO:0000313" key="4">
    <source>
        <dbReference type="Proteomes" id="UP001642464"/>
    </source>
</evidence>
<evidence type="ECO:0000256" key="1">
    <source>
        <dbReference type="ARBA" id="ARBA00022737"/>
    </source>
</evidence>
<evidence type="ECO:0000313" key="3">
    <source>
        <dbReference type="EMBL" id="CAK9105774.1"/>
    </source>
</evidence>
<dbReference type="CDD" id="cd05009">
    <property type="entry name" value="SIS_GlmS_GlmD_2"/>
    <property type="match status" value="1"/>
</dbReference>
<comment type="caution">
    <text evidence="3">The sequence shown here is derived from an EMBL/GenBank/DDBJ whole genome shotgun (WGS) entry which is preliminary data.</text>
</comment>
<dbReference type="PROSITE" id="PS51464">
    <property type="entry name" value="SIS"/>
    <property type="match status" value="2"/>
</dbReference>
<evidence type="ECO:0000259" key="2">
    <source>
        <dbReference type="PROSITE" id="PS51464"/>
    </source>
</evidence>